<reference evidence="1 2" key="1">
    <citation type="submission" date="2018-05" db="EMBL/GenBank/DDBJ databases">
        <title>Genomic Encyclopedia of Type Strains, Phase IV (KMG-V): Genome sequencing to study the core and pangenomes of soil and plant-associated prokaryotes.</title>
        <authorList>
            <person name="Whitman W."/>
        </authorList>
    </citation>
    <scope>NUCLEOTIDE SEQUENCE [LARGE SCALE GENOMIC DNA]</scope>
    <source>
        <strain evidence="1 2">SLV-132</strain>
    </source>
</reference>
<name>A0A316F5A7_9BURK</name>
<evidence type="ECO:0000313" key="2">
    <source>
        <dbReference type="Proteomes" id="UP000245754"/>
    </source>
</evidence>
<keyword evidence="2" id="KW-1185">Reference proteome</keyword>
<gene>
    <name evidence="1" type="ORF">C7419_10853</name>
</gene>
<dbReference type="EMBL" id="QGGT01000008">
    <property type="protein sequence ID" value="PWK31913.1"/>
    <property type="molecule type" value="Genomic_DNA"/>
</dbReference>
<dbReference type="Pfam" id="PF10134">
    <property type="entry name" value="RPA"/>
    <property type="match status" value="1"/>
</dbReference>
<evidence type="ECO:0000313" key="1">
    <source>
        <dbReference type="EMBL" id="PWK31913.1"/>
    </source>
</evidence>
<dbReference type="AlphaFoldDB" id="A0A316F5A7"/>
<dbReference type="Proteomes" id="UP000245754">
    <property type="component" value="Unassembled WGS sequence"/>
</dbReference>
<organism evidence="1 2">
    <name type="scientific">Cupriavidus plantarum</name>
    <dbReference type="NCBI Taxonomy" id="942865"/>
    <lineage>
        <taxon>Bacteria</taxon>
        <taxon>Pseudomonadati</taxon>
        <taxon>Pseudomonadota</taxon>
        <taxon>Betaproteobacteria</taxon>
        <taxon>Burkholderiales</taxon>
        <taxon>Burkholderiaceae</taxon>
        <taxon>Cupriavidus</taxon>
    </lineage>
</organism>
<dbReference type="InterPro" id="IPR018777">
    <property type="entry name" value="Replication_initiator_prot_A"/>
</dbReference>
<accession>A0A316F5A7</accession>
<sequence>MHARRFQFARATERGNGRLLRLPSRIFRVAPRRHLQRDFFIADIVDVSPKDDLISMEHPFFALRAGDRRVRTYERNGVSITVKPGADGCATIFDKDLLIYCISQLVEAMNRGRTDIGKKVRFTAYDFLVTTNRPTSGVGYQRLVGALERRKATVIQTNIVTESKRGQEGFSLIDKYSAVEGFDKRTSAIEVVLPDLLWSSVTKRRVLTLSRDYFRLRKPLDRRVYELARKHCGAQPRWRAKLSTLHAKSGSTDTLRKFRAALKATAEGNDLPAYLLALDSVTDTATFYPRSTIGRKAQLADIVSSLKKTTKGGCG</sequence>
<protein>
    <submittedName>
        <fullName evidence="1">Plasmid replication initiation protein</fullName>
    </submittedName>
</protein>
<comment type="caution">
    <text evidence="1">The sequence shown here is derived from an EMBL/GenBank/DDBJ whole genome shotgun (WGS) entry which is preliminary data.</text>
</comment>
<proteinExistence type="predicted"/>